<evidence type="ECO:0000256" key="1">
    <source>
        <dbReference type="SAM" id="MobiDB-lite"/>
    </source>
</evidence>
<dbReference type="PANTHER" id="PTHR47649">
    <property type="entry name" value="RIBONUCLEASE D"/>
    <property type="match status" value="1"/>
</dbReference>
<dbReference type="InterPro" id="IPR002562">
    <property type="entry name" value="3'-5'_exonuclease_dom"/>
</dbReference>
<comment type="caution">
    <text evidence="3">The sequence shown here is derived from an EMBL/GenBank/DDBJ whole genome shotgun (WGS) entry which is preliminary data.</text>
</comment>
<feature type="region of interest" description="Disordered" evidence="1">
    <location>
        <begin position="397"/>
        <end position="418"/>
    </location>
</feature>
<dbReference type="Pfam" id="PF18305">
    <property type="entry name" value="DNA_pol_A_exoN"/>
    <property type="match status" value="1"/>
</dbReference>
<keyword evidence="4" id="KW-1185">Reference proteome</keyword>
<dbReference type="InterPro" id="IPR010997">
    <property type="entry name" value="HRDC-like_sf"/>
</dbReference>
<organism evidence="3 4">
    <name type="scientific">Actinomadura napierensis</name>
    <dbReference type="NCBI Taxonomy" id="267854"/>
    <lineage>
        <taxon>Bacteria</taxon>
        <taxon>Bacillati</taxon>
        <taxon>Actinomycetota</taxon>
        <taxon>Actinomycetes</taxon>
        <taxon>Streptosporangiales</taxon>
        <taxon>Thermomonosporaceae</taxon>
        <taxon>Actinomadura</taxon>
    </lineage>
</organism>
<dbReference type="Proteomes" id="UP001501020">
    <property type="component" value="Unassembled WGS sequence"/>
</dbReference>
<dbReference type="PANTHER" id="PTHR47649:SF1">
    <property type="entry name" value="RIBONUCLEASE D"/>
    <property type="match status" value="1"/>
</dbReference>
<dbReference type="PROSITE" id="PS50967">
    <property type="entry name" value="HRDC"/>
    <property type="match status" value="1"/>
</dbReference>
<dbReference type="CDD" id="cd06142">
    <property type="entry name" value="RNaseD_exo"/>
    <property type="match status" value="1"/>
</dbReference>
<feature type="compositionally biased region" description="Basic and acidic residues" evidence="1">
    <location>
        <begin position="86"/>
        <end position="102"/>
    </location>
</feature>
<dbReference type="InterPro" id="IPR012337">
    <property type="entry name" value="RNaseH-like_sf"/>
</dbReference>
<dbReference type="SMART" id="SM00341">
    <property type="entry name" value="HRDC"/>
    <property type="match status" value="1"/>
</dbReference>
<protein>
    <submittedName>
        <fullName evidence="3">Ribonuclease D</fullName>
    </submittedName>
</protein>
<dbReference type="SUPFAM" id="SSF47819">
    <property type="entry name" value="HRDC-like"/>
    <property type="match status" value="1"/>
</dbReference>
<dbReference type="InterPro" id="IPR044876">
    <property type="entry name" value="HRDC_dom_sf"/>
</dbReference>
<dbReference type="Pfam" id="PF00570">
    <property type="entry name" value="HRDC"/>
    <property type="match status" value="1"/>
</dbReference>
<dbReference type="EMBL" id="BAAAMR010000030">
    <property type="protein sequence ID" value="GAA2140572.1"/>
    <property type="molecule type" value="Genomic_DNA"/>
</dbReference>
<evidence type="ECO:0000313" key="4">
    <source>
        <dbReference type="Proteomes" id="UP001501020"/>
    </source>
</evidence>
<gene>
    <name evidence="3" type="ORF">GCM10009727_37730</name>
</gene>
<name>A0ABP5L1N6_9ACTN</name>
<dbReference type="SUPFAM" id="SSF53098">
    <property type="entry name" value="Ribonuclease H-like"/>
    <property type="match status" value="1"/>
</dbReference>
<dbReference type="InterPro" id="IPR036397">
    <property type="entry name" value="RNaseH_sf"/>
</dbReference>
<accession>A0ABP5L1N6</accession>
<dbReference type="Gene3D" id="3.30.420.10">
    <property type="entry name" value="Ribonuclease H-like superfamily/Ribonuclease H"/>
    <property type="match status" value="1"/>
</dbReference>
<dbReference type="InterPro" id="IPR041605">
    <property type="entry name" value="Exo_C"/>
</dbReference>
<reference evidence="4" key="1">
    <citation type="journal article" date="2019" name="Int. J. Syst. Evol. Microbiol.">
        <title>The Global Catalogue of Microorganisms (GCM) 10K type strain sequencing project: providing services to taxonomists for standard genome sequencing and annotation.</title>
        <authorList>
            <consortium name="The Broad Institute Genomics Platform"/>
            <consortium name="The Broad Institute Genome Sequencing Center for Infectious Disease"/>
            <person name="Wu L."/>
            <person name="Ma J."/>
        </authorList>
    </citation>
    <scope>NUCLEOTIDE SEQUENCE [LARGE SCALE GENOMIC DNA]</scope>
    <source>
        <strain evidence="4">JCM 13850</strain>
    </source>
</reference>
<dbReference type="InterPro" id="IPR051086">
    <property type="entry name" value="RNase_D-like"/>
</dbReference>
<feature type="compositionally biased region" description="Low complexity" evidence="1">
    <location>
        <begin position="34"/>
        <end position="63"/>
    </location>
</feature>
<feature type="compositionally biased region" description="Low complexity" evidence="1">
    <location>
        <begin position="71"/>
        <end position="84"/>
    </location>
</feature>
<dbReference type="Gene3D" id="1.10.150.80">
    <property type="entry name" value="HRDC domain"/>
    <property type="match status" value="2"/>
</dbReference>
<dbReference type="SMART" id="SM00474">
    <property type="entry name" value="35EXOc"/>
    <property type="match status" value="1"/>
</dbReference>
<feature type="region of interest" description="Disordered" evidence="1">
    <location>
        <begin position="1"/>
        <end position="107"/>
    </location>
</feature>
<proteinExistence type="predicted"/>
<evidence type="ECO:0000259" key="2">
    <source>
        <dbReference type="PROSITE" id="PS50967"/>
    </source>
</evidence>
<feature type="domain" description="HRDC" evidence="2">
    <location>
        <begin position="320"/>
        <end position="400"/>
    </location>
</feature>
<dbReference type="Pfam" id="PF01612">
    <property type="entry name" value="DNA_pol_A_exo1"/>
    <property type="match status" value="1"/>
</dbReference>
<sequence>MSTASGTEAAGENTGKVGVSETRATGPDRDPGGEEAAARPAGGKKPGGPRKAVPAESGPAEEAGPGGGNGAAAPGPASGAQAPEKPAGEKTDAEQPDGEERPPAVLLLEPREGVPPVVVDQDELERVIAAFAAGTGPVAVDAERASGYRYGQRAYLIQLRRAGAGTALIDPIACPDLSVLDAALADAEMVLHAANQDLPCLSEVGLVPKRLFDTELAGRLLGYPRVGLGSMVENVLGFLLEKGHSAADWSTRPLPEDWLRYAALDVELLVELRVALEAELREAGKLEWALEEFEAILTTPPKPPRADPWRRTSGIHRIRNRRALATVREVWEARDKIARERDLSPGRVLQDAAIVELALNPPKTPADLQALPTMRGRGARRHQSAWLRAVSRARAVPERQLPESNLPGDGPPPAHRWADRDPEAAKRLTAARAVVAALADEHAMPSENLIQPDFVRRLAWTPPDEPSASAIGAALRGLGARRWQVELTAQPIARAFLRLDFPAQ</sequence>
<evidence type="ECO:0000313" key="3">
    <source>
        <dbReference type="EMBL" id="GAA2140572.1"/>
    </source>
</evidence>
<dbReference type="InterPro" id="IPR002121">
    <property type="entry name" value="HRDC_dom"/>
</dbReference>